<evidence type="ECO:0000256" key="4">
    <source>
        <dbReference type="ARBA" id="ARBA00022909"/>
    </source>
</evidence>
<comment type="function">
    <text evidence="6 7">Catalyzes the conversion of 7,8-dihydroneopterin to 6-hydroxymethyl-7,8-dihydropterin.</text>
</comment>
<dbReference type="GO" id="GO:0046654">
    <property type="term" value="P:tetrahydrofolate biosynthetic process"/>
    <property type="evidence" value="ECO:0007669"/>
    <property type="project" value="UniProtKB-UniRule"/>
</dbReference>
<evidence type="ECO:0000313" key="10">
    <source>
        <dbReference type="Proteomes" id="UP000277864"/>
    </source>
</evidence>
<protein>
    <recommendedName>
        <fullName evidence="7">7,8-dihydroneopterin aldolase</fullName>
        <ecNumber evidence="7">4.1.2.25</ecNumber>
    </recommendedName>
</protein>
<evidence type="ECO:0000256" key="5">
    <source>
        <dbReference type="ARBA" id="ARBA00023239"/>
    </source>
</evidence>
<dbReference type="InterPro" id="IPR006156">
    <property type="entry name" value="Dihydroneopterin_aldolase"/>
</dbReference>
<evidence type="ECO:0000313" key="9">
    <source>
        <dbReference type="EMBL" id="RST89405.1"/>
    </source>
</evidence>
<dbReference type="SMART" id="SM00905">
    <property type="entry name" value="FolB"/>
    <property type="match status" value="1"/>
</dbReference>
<comment type="similarity">
    <text evidence="3 7">Belongs to the DHNA family.</text>
</comment>
<reference evidence="9 10" key="1">
    <citation type="submission" date="2018-03" db="EMBL/GenBank/DDBJ databases">
        <authorList>
            <person name="Gulvik C.A."/>
        </authorList>
    </citation>
    <scope>NUCLEOTIDE SEQUENCE [LARGE SCALE GENOMIC DNA]</scope>
    <source>
        <strain evidence="9 10">JCM 31581</strain>
    </source>
</reference>
<feature type="domain" description="Dihydroneopterin aldolase/epimerase" evidence="8">
    <location>
        <begin position="4"/>
        <end position="117"/>
    </location>
</feature>
<dbReference type="SUPFAM" id="SSF55620">
    <property type="entry name" value="Tetrahydrobiopterin biosynthesis enzymes-like"/>
    <property type="match status" value="1"/>
</dbReference>
<dbReference type="NCBIfam" id="TIGR00526">
    <property type="entry name" value="folB_dom"/>
    <property type="match status" value="1"/>
</dbReference>
<evidence type="ECO:0000256" key="6">
    <source>
        <dbReference type="ARBA" id="ARBA00037702"/>
    </source>
</evidence>
<dbReference type="RefSeq" id="WP_125943339.1">
    <property type="nucleotide sequence ID" value="NZ_PXZH01000002.1"/>
</dbReference>
<dbReference type="PANTHER" id="PTHR42844">
    <property type="entry name" value="DIHYDRONEOPTERIN ALDOLASE 1-RELATED"/>
    <property type="match status" value="1"/>
</dbReference>
<comment type="catalytic activity">
    <reaction evidence="1 7">
        <text>7,8-dihydroneopterin = 6-hydroxymethyl-7,8-dihydropterin + glycolaldehyde</text>
        <dbReference type="Rhea" id="RHEA:10540"/>
        <dbReference type="ChEBI" id="CHEBI:17001"/>
        <dbReference type="ChEBI" id="CHEBI:17071"/>
        <dbReference type="ChEBI" id="CHEBI:44841"/>
        <dbReference type="EC" id="4.1.2.25"/>
    </reaction>
</comment>
<dbReference type="EMBL" id="PXZH01000002">
    <property type="protein sequence ID" value="RST89405.1"/>
    <property type="molecule type" value="Genomic_DNA"/>
</dbReference>
<sequence length="123" mass="13815">MDKIQLVGLEVFAYHGVNPEEKRDGQTFILDVTLKTDISKPGASDDLNETINYAKVRKTITRVMTEETYDLIEKAASEVAKAILTEYPAVKKVNVTLKKPEAPMNATFDYVAVSISRERSDFE</sequence>
<evidence type="ECO:0000259" key="8">
    <source>
        <dbReference type="SMART" id="SM00905"/>
    </source>
</evidence>
<dbReference type="FunFam" id="3.30.1130.10:FF:000003">
    <property type="entry name" value="7,8-dihydroneopterin aldolase"/>
    <property type="match status" value="1"/>
</dbReference>
<evidence type="ECO:0000256" key="7">
    <source>
        <dbReference type="RuleBase" id="RU362079"/>
    </source>
</evidence>
<dbReference type="GO" id="GO:0046656">
    <property type="term" value="P:folic acid biosynthetic process"/>
    <property type="evidence" value="ECO:0007669"/>
    <property type="project" value="UniProtKB-UniRule"/>
</dbReference>
<keyword evidence="5 7" id="KW-0456">Lyase</keyword>
<dbReference type="CDD" id="cd00534">
    <property type="entry name" value="DHNA_DHNTPE"/>
    <property type="match status" value="1"/>
</dbReference>
<dbReference type="InterPro" id="IPR006157">
    <property type="entry name" value="FolB_dom"/>
</dbReference>
<accession>A0A429Z6W7</accession>
<keyword evidence="4 7" id="KW-0289">Folate biosynthesis</keyword>
<evidence type="ECO:0000256" key="2">
    <source>
        <dbReference type="ARBA" id="ARBA00005013"/>
    </source>
</evidence>
<evidence type="ECO:0000256" key="3">
    <source>
        <dbReference type="ARBA" id="ARBA00005708"/>
    </source>
</evidence>
<dbReference type="UniPathway" id="UPA00077">
    <property type="reaction ID" value="UER00154"/>
</dbReference>
<comment type="caution">
    <text evidence="9">The sequence shown here is derived from an EMBL/GenBank/DDBJ whole genome shotgun (WGS) entry which is preliminary data.</text>
</comment>
<name>A0A429Z6W7_9ENTE</name>
<dbReference type="Pfam" id="PF02152">
    <property type="entry name" value="FolB"/>
    <property type="match status" value="1"/>
</dbReference>
<proteinExistence type="inferred from homology"/>
<dbReference type="NCBIfam" id="TIGR00525">
    <property type="entry name" value="folB"/>
    <property type="match status" value="1"/>
</dbReference>
<dbReference type="PANTHER" id="PTHR42844:SF1">
    <property type="entry name" value="DIHYDRONEOPTERIN ALDOLASE 1-RELATED"/>
    <property type="match status" value="1"/>
</dbReference>
<dbReference type="OrthoDB" id="9803748at2"/>
<evidence type="ECO:0000256" key="1">
    <source>
        <dbReference type="ARBA" id="ARBA00001353"/>
    </source>
</evidence>
<dbReference type="InterPro" id="IPR043133">
    <property type="entry name" value="GTP-CH-I_C/QueF"/>
</dbReference>
<keyword evidence="10" id="KW-1185">Reference proteome</keyword>
<organism evidence="9 10">
    <name type="scientific">Vagococcus humatus</name>
    <dbReference type="NCBI Taxonomy" id="1889241"/>
    <lineage>
        <taxon>Bacteria</taxon>
        <taxon>Bacillati</taxon>
        <taxon>Bacillota</taxon>
        <taxon>Bacilli</taxon>
        <taxon>Lactobacillales</taxon>
        <taxon>Enterococcaceae</taxon>
        <taxon>Vagococcus</taxon>
    </lineage>
</organism>
<dbReference type="AlphaFoldDB" id="A0A429Z6W7"/>
<dbReference type="Gene3D" id="3.30.1130.10">
    <property type="match status" value="1"/>
</dbReference>
<dbReference type="EC" id="4.1.2.25" evidence="7"/>
<dbReference type="Proteomes" id="UP000277864">
    <property type="component" value="Unassembled WGS sequence"/>
</dbReference>
<gene>
    <name evidence="9" type="primary">folB</name>
    <name evidence="9" type="ORF">C7P63_06445</name>
</gene>
<comment type="pathway">
    <text evidence="2 7">Cofactor biosynthesis; tetrahydrofolate biosynthesis; 2-amino-4-hydroxy-6-hydroxymethyl-7,8-dihydropteridine diphosphate from 7,8-dihydroneopterin triphosphate: step 3/4.</text>
</comment>
<dbReference type="GO" id="GO:0004150">
    <property type="term" value="F:dihydroneopterin aldolase activity"/>
    <property type="evidence" value="ECO:0007669"/>
    <property type="project" value="UniProtKB-UniRule"/>
</dbReference>
<dbReference type="GO" id="GO:0005737">
    <property type="term" value="C:cytoplasm"/>
    <property type="evidence" value="ECO:0007669"/>
    <property type="project" value="TreeGrafter"/>
</dbReference>